<dbReference type="EMBL" id="SPHZ02000006">
    <property type="protein sequence ID" value="KAF0914210.1"/>
    <property type="molecule type" value="Genomic_DNA"/>
</dbReference>
<organism evidence="1 2">
    <name type="scientific">Oryza meyeriana var. granulata</name>
    <dbReference type="NCBI Taxonomy" id="110450"/>
    <lineage>
        <taxon>Eukaryota</taxon>
        <taxon>Viridiplantae</taxon>
        <taxon>Streptophyta</taxon>
        <taxon>Embryophyta</taxon>
        <taxon>Tracheophyta</taxon>
        <taxon>Spermatophyta</taxon>
        <taxon>Magnoliopsida</taxon>
        <taxon>Liliopsida</taxon>
        <taxon>Poales</taxon>
        <taxon>Poaceae</taxon>
        <taxon>BOP clade</taxon>
        <taxon>Oryzoideae</taxon>
        <taxon>Oryzeae</taxon>
        <taxon>Oryzinae</taxon>
        <taxon>Oryza</taxon>
        <taxon>Oryza meyeriana</taxon>
    </lineage>
</organism>
<evidence type="ECO:0000313" key="1">
    <source>
        <dbReference type="EMBL" id="KAF0914210.1"/>
    </source>
</evidence>
<name>A0A6G1DNY0_9ORYZ</name>
<sequence length="61" mass="6550">MSSLELDLLGDGCRSLVAWHAIATSPISRRRCPKLLPSSSSSLPLGGKNVKTIEAKRIGHH</sequence>
<dbReference type="Proteomes" id="UP000479710">
    <property type="component" value="Unassembled WGS sequence"/>
</dbReference>
<gene>
    <name evidence="1" type="ORF">E2562_027617</name>
</gene>
<evidence type="ECO:0000313" key="2">
    <source>
        <dbReference type="Proteomes" id="UP000479710"/>
    </source>
</evidence>
<dbReference type="AlphaFoldDB" id="A0A6G1DNY0"/>
<protein>
    <submittedName>
        <fullName evidence="1">Uncharacterized protein</fullName>
    </submittedName>
</protein>
<accession>A0A6G1DNY0</accession>
<proteinExistence type="predicted"/>
<comment type="caution">
    <text evidence="1">The sequence shown here is derived from an EMBL/GenBank/DDBJ whole genome shotgun (WGS) entry which is preliminary data.</text>
</comment>
<reference evidence="1 2" key="1">
    <citation type="submission" date="2019-11" db="EMBL/GenBank/DDBJ databases">
        <title>Whole genome sequence of Oryza granulata.</title>
        <authorList>
            <person name="Li W."/>
        </authorList>
    </citation>
    <scope>NUCLEOTIDE SEQUENCE [LARGE SCALE GENOMIC DNA]</scope>
    <source>
        <strain evidence="2">cv. Menghai</strain>
        <tissue evidence="1">Leaf</tissue>
    </source>
</reference>
<feature type="non-terminal residue" evidence="1">
    <location>
        <position position="61"/>
    </location>
</feature>
<keyword evidence="2" id="KW-1185">Reference proteome</keyword>